<keyword evidence="3" id="KW-1185">Reference proteome</keyword>
<name>A0AAV1IC07_9CHLO</name>
<dbReference type="Pfam" id="PF00485">
    <property type="entry name" value="PRK"/>
    <property type="match status" value="1"/>
</dbReference>
<evidence type="ECO:0000259" key="1">
    <source>
        <dbReference type="Pfam" id="PF00485"/>
    </source>
</evidence>
<dbReference type="InterPro" id="IPR027417">
    <property type="entry name" value="P-loop_NTPase"/>
</dbReference>
<dbReference type="SUPFAM" id="SSF52540">
    <property type="entry name" value="P-loop containing nucleoside triphosphate hydrolases"/>
    <property type="match status" value="1"/>
</dbReference>
<dbReference type="Gene3D" id="3.40.50.300">
    <property type="entry name" value="P-loop containing nucleotide triphosphate hydrolases"/>
    <property type="match status" value="1"/>
</dbReference>
<dbReference type="EMBL" id="CAUYUE010000010">
    <property type="protein sequence ID" value="CAK0784266.1"/>
    <property type="molecule type" value="Genomic_DNA"/>
</dbReference>
<feature type="domain" description="Phosphoribulokinase/uridine kinase" evidence="1">
    <location>
        <begin position="91"/>
        <end position="242"/>
    </location>
</feature>
<organism evidence="2 3">
    <name type="scientific">Coccomyxa viridis</name>
    <dbReference type="NCBI Taxonomy" id="1274662"/>
    <lineage>
        <taxon>Eukaryota</taxon>
        <taxon>Viridiplantae</taxon>
        <taxon>Chlorophyta</taxon>
        <taxon>core chlorophytes</taxon>
        <taxon>Trebouxiophyceae</taxon>
        <taxon>Trebouxiophyceae incertae sedis</taxon>
        <taxon>Coccomyxaceae</taxon>
        <taxon>Coccomyxa</taxon>
    </lineage>
</organism>
<dbReference type="GO" id="GO:0005524">
    <property type="term" value="F:ATP binding"/>
    <property type="evidence" value="ECO:0007669"/>
    <property type="project" value="InterPro"/>
</dbReference>
<protein>
    <recommendedName>
        <fullName evidence="1">Phosphoribulokinase/uridine kinase domain-containing protein</fullName>
    </recommendedName>
</protein>
<dbReference type="InterPro" id="IPR006083">
    <property type="entry name" value="PRK/URK"/>
</dbReference>
<proteinExistence type="predicted"/>
<dbReference type="AlphaFoldDB" id="A0AAV1IC07"/>
<evidence type="ECO:0000313" key="3">
    <source>
        <dbReference type="Proteomes" id="UP001314263"/>
    </source>
</evidence>
<accession>A0AAV1IC07</accession>
<reference evidence="2 3" key="1">
    <citation type="submission" date="2023-10" db="EMBL/GenBank/DDBJ databases">
        <authorList>
            <person name="Maclean D."/>
            <person name="Macfadyen A."/>
        </authorList>
    </citation>
    <scope>NUCLEOTIDE SEQUENCE [LARGE SCALE GENOMIC DNA]</scope>
</reference>
<sequence length="292" mass="32949">MTCLHQRTICDTSAPARCNAARTTTTHTYLSRQVHLRRRHDNASSRMVCRVQLRKSQSLPVPRCMEDMYETLAIRLCDVAETQTPPRKHLVGIAGMPGSGKTTAARHISDSMNNLWRQRHASDEDCTGTLPMDGFHLTRRQLNVLPNPEEAYARRGAPWTFNAGAFLQALLQLRQDGEGLFPSFDHAVGDPKEAEIHIEPHHRVVLIEGNYLLLDEEPWRGIKDIVNESWYVDSDVEEAMERVYSRQIGNGVPPEVARKRIDTNDRLNALQISATKERATLVIPALPLCTEG</sequence>
<dbReference type="PANTHER" id="PTHR10285">
    <property type="entry name" value="URIDINE KINASE"/>
    <property type="match status" value="1"/>
</dbReference>
<dbReference type="GO" id="GO:0016301">
    <property type="term" value="F:kinase activity"/>
    <property type="evidence" value="ECO:0007669"/>
    <property type="project" value="InterPro"/>
</dbReference>
<gene>
    <name evidence="2" type="ORF">CVIRNUC_007470</name>
</gene>
<dbReference type="Proteomes" id="UP001314263">
    <property type="component" value="Unassembled WGS sequence"/>
</dbReference>
<evidence type="ECO:0000313" key="2">
    <source>
        <dbReference type="EMBL" id="CAK0784266.1"/>
    </source>
</evidence>
<comment type="caution">
    <text evidence="2">The sequence shown here is derived from an EMBL/GenBank/DDBJ whole genome shotgun (WGS) entry which is preliminary data.</text>
</comment>